<keyword evidence="3" id="KW-1185">Reference proteome</keyword>
<dbReference type="CDD" id="cd06171">
    <property type="entry name" value="Sigma70_r4"/>
    <property type="match status" value="1"/>
</dbReference>
<name>U2M2E5_9FIRM</name>
<dbReference type="Gene3D" id="1.10.10.10">
    <property type="entry name" value="Winged helix-like DNA-binding domain superfamily/Winged helix DNA-binding domain"/>
    <property type="match status" value="1"/>
</dbReference>
<organism evidence="2 3">
    <name type="scientific">Ruminococcus callidus ATCC 27760</name>
    <dbReference type="NCBI Taxonomy" id="411473"/>
    <lineage>
        <taxon>Bacteria</taxon>
        <taxon>Bacillati</taxon>
        <taxon>Bacillota</taxon>
        <taxon>Clostridia</taxon>
        <taxon>Eubacteriales</taxon>
        <taxon>Oscillospiraceae</taxon>
        <taxon>Ruminococcus</taxon>
    </lineage>
</organism>
<dbReference type="InterPro" id="IPR014284">
    <property type="entry name" value="RNA_pol_sigma-70_dom"/>
</dbReference>
<dbReference type="STRING" id="411473.RUMCAL_02263"/>
<reference evidence="2 3" key="1">
    <citation type="submission" date="2013-07" db="EMBL/GenBank/DDBJ databases">
        <authorList>
            <person name="Weinstock G."/>
            <person name="Sodergren E."/>
            <person name="Wylie T."/>
            <person name="Fulton L."/>
            <person name="Fulton R."/>
            <person name="Fronick C."/>
            <person name="O'Laughlin M."/>
            <person name="Godfrey J."/>
            <person name="Miner T."/>
            <person name="Herter B."/>
            <person name="Appelbaum E."/>
            <person name="Cordes M."/>
            <person name="Lek S."/>
            <person name="Wollam A."/>
            <person name="Pepin K.H."/>
            <person name="Palsikar V.B."/>
            <person name="Mitreva M."/>
            <person name="Wilson R.K."/>
        </authorList>
    </citation>
    <scope>NUCLEOTIDE SEQUENCE [LARGE SCALE GENOMIC DNA]</scope>
    <source>
        <strain evidence="2 3">ATCC 27760</strain>
    </source>
</reference>
<evidence type="ECO:0000259" key="1">
    <source>
        <dbReference type="Pfam" id="PF08281"/>
    </source>
</evidence>
<dbReference type="Pfam" id="PF08281">
    <property type="entry name" value="Sigma70_r4_2"/>
    <property type="match status" value="1"/>
</dbReference>
<dbReference type="SUPFAM" id="SSF88659">
    <property type="entry name" value="Sigma3 and sigma4 domains of RNA polymerase sigma factors"/>
    <property type="match status" value="1"/>
</dbReference>
<dbReference type="NCBIfam" id="TIGR02937">
    <property type="entry name" value="sigma70-ECF"/>
    <property type="match status" value="1"/>
</dbReference>
<dbReference type="GO" id="GO:0006352">
    <property type="term" value="P:DNA-templated transcription initiation"/>
    <property type="evidence" value="ECO:0007669"/>
    <property type="project" value="InterPro"/>
</dbReference>
<dbReference type="InterPro" id="IPR036388">
    <property type="entry name" value="WH-like_DNA-bd_sf"/>
</dbReference>
<proteinExistence type="predicted"/>
<evidence type="ECO:0000313" key="2">
    <source>
        <dbReference type="EMBL" id="ERJ93503.1"/>
    </source>
</evidence>
<dbReference type="GO" id="GO:0003677">
    <property type="term" value="F:DNA binding"/>
    <property type="evidence" value="ECO:0007669"/>
    <property type="project" value="InterPro"/>
</dbReference>
<dbReference type="EMBL" id="AWVF01000279">
    <property type="protein sequence ID" value="ERJ93503.1"/>
    <property type="molecule type" value="Genomic_DNA"/>
</dbReference>
<dbReference type="AlphaFoldDB" id="U2M2E5"/>
<dbReference type="GO" id="GO:0016987">
    <property type="term" value="F:sigma factor activity"/>
    <property type="evidence" value="ECO:0007669"/>
    <property type="project" value="InterPro"/>
</dbReference>
<evidence type="ECO:0000313" key="3">
    <source>
        <dbReference type="Proteomes" id="UP000016662"/>
    </source>
</evidence>
<comment type="caution">
    <text evidence="2">The sequence shown here is derived from an EMBL/GenBank/DDBJ whole genome shotgun (WGS) entry which is preliminary data.</text>
</comment>
<dbReference type="HOGENOM" id="CLU_2425105_0_0_9"/>
<sequence>MTKAAWEQMLFSVDFHLDRQEKQRAACLAARNILEHDISARQKQVLLLYYGEGKKMADIAQLLGVNISTVSRTHRRACAAVQKRLKACGLL</sequence>
<accession>U2M2E5</accession>
<dbReference type="PATRIC" id="fig|411473.3.peg.1874"/>
<dbReference type="InterPro" id="IPR013324">
    <property type="entry name" value="RNA_pol_sigma_r3/r4-like"/>
</dbReference>
<dbReference type="Proteomes" id="UP000016662">
    <property type="component" value="Unassembled WGS sequence"/>
</dbReference>
<dbReference type="InterPro" id="IPR013249">
    <property type="entry name" value="RNA_pol_sigma70_r4_t2"/>
</dbReference>
<feature type="domain" description="RNA polymerase sigma factor 70 region 4 type 2" evidence="1">
    <location>
        <begin position="39"/>
        <end position="80"/>
    </location>
</feature>
<protein>
    <submittedName>
        <fullName evidence="2">Sigma-70, region 4</fullName>
    </submittedName>
</protein>
<gene>
    <name evidence="2" type="ORF">RUMCAL_02263</name>
</gene>